<dbReference type="Proteomes" id="UP000809789">
    <property type="component" value="Unassembled WGS sequence"/>
</dbReference>
<name>A0A8K0L8H2_9PEZI</name>
<sequence length="300" mass="32262">MKIALITATLAQALSITAPVCTPSAISAVRKAQSSPESFCNVLNAAAVSKACYCILSPQKTTTTTETITSMEFAGGCGNATAYSTTNAPPSTSRTPTSTSRTSATSTATQATAYPSNRKRYDMFYIQVVLPSPRNPSDPISSHAAINNTFLLGPSDASTASNGTFLGYYDPTFAPRRFTADAANYLLGPDAKGKYDIQFGHYFGIHLRYDGDAVDMKSPATGRVVVAPNAKPASDASEYRENTSLTTFGAEMTYYEDRQRTYILAYDSNGCYMSKNYTIPWRRSKANGLQGARLFLARGC</sequence>
<gene>
    <name evidence="2" type="ORF">KVT40_001056</name>
</gene>
<proteinExistence type="predicted"/>
<accession>A0A8K0L8H2</accession>
<reference evidence="2" key="1">
    <citation type="submission" date="2021-07" db="EMBL/GenBank/DDBJ databases">
        <title>Elsinoe batatas strain:CRI-CJ2 Genome sequencing and assembly.</title>
        <authorList>
            <person name="Huang L."/>
        </authorList>
    </citation>
    <scope>NUCLEOTIDE SEQUENCE</scope>
    <source>
        <strain evidence="2">CRI-CJ2</strain>
    </source>
</reference>
<dbReference type="OrthoDB" id="3928412at2759"/>
<keyword evidence="3" id="KW-1185">Reference proteome</keyword>
<dbReference type="AlphaFoldDB" id="A0A8K0L8H2"/>
<protein>
    <submittedName>
        <fullName evidence="2">Uncharacterized protein</fullName>
    </submittedName>
</protein>
<evidence type="ECO:0000313" key="2">
    <source>
        <dbReference type="EMBL" id="KAG8631916.1"/>
    </source>
</evidence>
<organism evidence="2 3">
    <name type="scientific">Elsinoe batatas</name>
    <dbReference type="NCBI Taxonomy" id="2601811"/>
    <lineage>
        <taxon>Eukaryota</taxon>
        <taxon>Fungi</taxon>
        <taxon>Dikarya</taxon>
        <taxon>Ascomycota</taxon>
        <taxon>Pezizomycotina</taxon>
        <taxon>Dothideomycetes</taxon>
        <taxon>Dothideomycetidae</taxon>
        <taxon>Myriangiales</taxon>
        <taxon>Elsinoaceae</taxon>
        <taxon>Elsinoe</taxon>
    </lineage>
</organism>
<comment type="caution">
    <text evidence="2">The sequence shown here is derived from an EMBL/GenBank/DDBJ whole genome shotgun (WGS) entry which is preliminary data.</text>
</comment>
<evidence type="ECO:0000256" key="1">
    <source>
        <dbReference type="SAM" id="MobiDB-lite"/>
    </source>
</evidence>
<dbReference type="EMBL" id="JAESVG020000001">
    <property type="protein sequence ID" value="KAG8631916.1"/>
    <property type="molecule type" value="Genomic_DNA"/>
</dbReference>
<evidence type="ECO:0000313" key="3">
    <source>
        <dbReference type="Proteomes" id="UP000809789"/>
    </source>
</evidence>
<feature type="region of interest" description="Disordered" evidence="1">
    <location>
        <begin position="84"/>
        <end position="112"/>
    </location>
</feature>